<comment type="caution">
    <text evidence="1">The sequence shown here is derived from an EMBL/GenBank/DDBJ whole genome shotgun (WGS) entry which is preliminary data.</text>
</comment>
<reference evidence="1" key="1">
    <citation type="journal article" date="2014" name="Front. Microbiol.">
        <title>High frequency of phylogenetically diverse reductive dehalogenase-homologous genes in deep subseafloor sedimentary metagenomes.</title>
        <authorList>
            <person name="Kawai M."/>
            <person name="Futagami T."/>
            <person name="Toyoda A."/>
            <person name="Takaki Y."/>
            <person name="Nishi S."/>
            <person name="Hori S."/>
            <person name="Arai W."/>
            <person name="Tsubouchi T."/>
            <person name="Morono Y."/>
            <person name="Uchiyama I."/>
            <person name="Ito T."/>
            <person name="Fujiyama A."/>
            <person name="Inagaki F."/>
            <person name="Takami H."/>
        </authorList>
    </citation>
    <scope>NUCLEOTIDE SEQUENCE</scope>
    <source>
        <strain evidence="1">Expedition CK06-06</strain>
    </source>
</reference>
<accession>X1NRY5</accession>
<name>X1NRY5_9ZZZZ</name>
<organism evidence="1">
    <name type="scientific">marine sediment metagenome</name>
    <dbReference type="NCBI Taxonomy" id="412755"/>
    <lineage>
        <taxon>unclassified sequences</taxon>
        <taxon>metagenomes</taxon>
        <taxon>ecological metagenomes</taxon>
    </lineage>
</organism>
<proteinExistence type="predicted"/>
<gene>
    <name evidence="1" type="ORF">S06H3_34384</name>
</gene>
<protein>
    <submittedName>
        <fullName evidence="1">Uncharacterized protein</fullName>
    </submittedName>
</protein>
<dbReference type="AlphaFoldDB" id="X1NRY5"/>
<sequence>IGGVITWGIVVSIHQVVWGTGRTNSQVVVLTDVHQAALAIKKDLQMAQSAESADLPLDGTTVTLTPGGPTVTLGWFDYTSFEEEENKNHSSTYDLLDDGKLRRTDESDTTSIVGRNITSVDFTQDGRVINVVITATAGDMLPRSETLKFSVYLRGGGI</sequence>
<evidence type="ECO:0000313" key="1">
    <source>
        <dbReference type="EMBL" id="GAI29540.1"/>
    </source>
</evidence>
<feature type="non-terminal residue" evidence="1">
    <location>
        <position position="1"/>
    </location>
</feature>
<dbReference type="EMBL" id="BARV01020636">
    <property type="protein sequence ID" value="GAI29540.1"/>
    <property type="molecule type" value="Genomic_DNA"/>
</dbReference>